<organism evidence="1 2">
    <name type="scientific">Potamilus streckersoni</name>
    <dbReference type="NCBI Taxonomy" id="2493646"/>
    <lineage>
        <taxon>Eukaryota</taxon>
        <taxon>Metazoa</taxon>
        <taxon>Spiralia</taxon>
        <taxon>Lophotrochozoa</taxon>
        <taxon>Mollusca</taxon>
        <taxon>Bivalvia</taxon>
        <taxon>Autobranchia</taxon>
        <taxon>Heteroconchia</taxon>
        <taxon>Palaeoheterodonta</taxon>
        <taxon>Unionida</taxon>
        <taxon>Unionoidea</taxon>
        <taxon>Unionidae</taxon>
        <taxon>Ambleminae</taxon>
        <taxon>Lampsilini</taxon>
        <taxon>Potamilus</taxon>
    </lineage>
</organism>
<reference evidence="1" key="3">
    <citation type="submission" date="2023-05" db="EMBL/GenBank/DDBJ databases">
        <authorList>
            <person name="Smith C.H."/>
        </authorList>
    </citation>
    <scope>NUCLEOTIDE SEQUENCE</scope>
    <source>
        <strain evidence="1">CHS0354</strain>
        <tissue evidence="1">Mantle</tissue>
    </source>
</reference>
<keyword evidence="2" id="KW-1185">Reference proteome</keyword>
<evidence type="ECO:0000313" key="2">
    <source>
        <dbReference type="Proteomes" id="UP001195483"/>
    </source>
</evidence>
<proteinExistence type="predicted"/>
<gene>
    <name evidence="1" type="ORF">CHS0354_036828</name>
</gene>
<evidence type="ECO:0000313" key="1">
    <source>
        <dbReference type="EMBL" id="KAK3583093.1"/>
    </source>
</evidence>
<name>A0AAE0VLX3_9BIVA</name>
<dbReference type="AlphaFoldDB" id="A0AAE0VLX3"/>
<comment type="caution">
    <text evidence="1">The sequence shown here is derived from an EMBL/GenBank/DDBJ whole genome shotgun (WGS) entry which is preliminary data.</text>
</comment>
<reference evidence="1" key="2">
    <citation type="journal article" date="2021" name="Genome Biol. Evol.">
        <title>Developing a high-quality reference genome for a parasitic bivalve with doubly uniparental inheritance (Bivalvia: Unionida).</title>
        <authorList>
            <person name="Smith C.H."/>
        </authorList>
    </citation>
    <scope>NUCLEOTIDE SEQUENCE</scope>
    <source>
        <strain evidence="1">CHS0354</strain>
        <tissue evidence="1">Mantle</tissue>
    </source>
</reference>
<reference evidence="1" key="1">
    <citation type="journal article" date="2021" name="Genome Biol. Evol.">
        <title>A High-Quality Reference Genome for a Parasitic Bivalve with Doubly Uniparental Inheritance (Bivalvia: Unionida).</title>
        <authorList>
            <person name="Smith C.H."/>
        </authorList>
    </citation>
    <scope>NUCLEOTIDE SEQUENCE</scope>
    <source>
        <strain evidence="1">CHS0354</strain>
    </source>
</reference>
<sequence>MYDYDVGKMSMLAVYCPKCLYAHSQSDNELPNTMPILEGFPETGDKQIQKREVSRADKNDVFQKINKGFNTDIKVTMYLEGKKQDRKNKHLFIGIRKKRKKDDNVYEEVRELGVTHLAIDTAPVA</sequence>
<accession>A0AAE0VLX3</accession>
<dbReference type="Proteomes" id="UP001195483">
    <property type="component" value="Unassembled WGS sequence"/>
</dbReference>
<protein>
    <submittedName>
        <fullName evidence="1">Uncharacterized protein</fullName>
    </submittedName>
</protein>
<dbReference type="EMBL" id="JAEAOA010002158">
    <property type="protein sequence ID" value="KAK3583093.1"/>
    <property type="molecule type" value="Genomic_DNA"/>
</dbReference>